<dbReference type="InterPro" id="IPR036338">
    <property type="entry name" value="Aha1"/>
</dbReference>
<organism evidence="3 4">
    <name type="scientific">Prorocentrum cordatum</name>
    <dbReference type="NCBI Taxonomy" id="2364126"/>
    <lineage>
        <taxon>Eukaryota</taxon>
        <taxon>Sar</taxon>
        <taxon>Alveolata</taxon>
        <taxon>Dinophyceae</taxon>
        <taxon>Prorocentrales</taxon>
        <taxon>Prorocentraceae</taxon>
        <taxon>Prorocentrum</taxon>
    </lineage>
</organism>
<keyword evidence="4" id="KW-1185">Reference proteome</keyword>
<evidence type="ECO:0000313" key="3">
    <source>
        <dbReference type="EMBL" id="CAK0885131.1"/>
    </source>
</evidence>
<comment type="caution">
    <text evidence="3">The sequence shown here is derived from an EMBL/GenBank/DDBJ whole genome shotgun (WGS) entry which is preliminary data.</text>
</comment>
<evidence type="ECO:0000259" key="2">
    <source>
        <dbReference type="SMART" id="SM01000"/>
    </source>
</evidence>
<evidence type="ECO:0000256" key="1">
    <source>
        <dbReference type="ARBA" id="ARBA00006817"/>
    </source>
</evidence>
<dbReference type="EMBL" id="CAUYUJ010018629">
    <property type="protein sequence ID" value="CAK0885131.1"/>
    <property type="molecule type" value="Genomic_DNA"/>
</dbReference>
<dbReference type="Proteomes" id="UP001189429">
    <property type="component" value="Unassembled WGS sequence"/>
</dbReference>
<sequence>MSGTDAVLSLLGRCAAAGLAAGHWLHFWLLGLAVVGGAGRDLRAAAQGAARAASLPACAPGALAALAGTYEEKSMTKWVQDQLKSKLAGVAFEIPAGAGGGSISCSSVDDIKGDANISVCRGKRRHLMDMSFDVEYEGKVGDSGGKGRLSFTEVNCDDECEVEMKMNSDVPPAVREVFNAFVKPAGQGLQPLLLKEIKAIIEEYKGK</sequence>
<dbReference type="SMART" id="SM01000">
    <property type="entry name" value="Aha1_N"/>
    <property type="match status" value="1"/>
</dbReference>
<dbReference type="PANTHER" id="PTHR13009">
    <property type="entry name" value="HEAT SHOCK PROTEIN 90 HSP90 CO-CHAPERONE AHA-1"/>
    <property type="match status" value="1"/>
</dbReference>
<reference evidence="3" key="1">
    <citation type="submission" date="2023-10" db="EMBL/GenBank/DDBJ databases">
        <authorList>
            <person name="Chen Y."/>
            <person name="Shah S."/>
            <person name="Dougan E. K."/>
            <person name="Thang M."/>
            <person name="Chan C."/>
        </authorList>
    </citation>
    <scope>NUCLEOTIDE SEQUENCE [LARGE SCALE GENOMIC DNA]</scope>
</reference>
<dbReference type="Pfam" id="PF09229">
    <property type="entry name" value="Aha1_N"/>
    <property type="match status" value="1"/>
</dbReference>
<evidence type="ECO:0000313" key="4">
    <source>
        <dbReference type="Proteomes" id="UP001189429"/>
    </source>
</evidence>
<protein>
    <recommendedName>
        <fullName evidence="2">Activator of Hsp90 ATPase AHSA1-like N-terminal domain-containing protein</fullName>
    </recommendedName>
</protein>
<dbReference type="Gene3D" id="3.15.10.20">
    <property type="entry name" value="Activator of Hsp90 ATPase Aha1, N-terminal domain"/>
    <property type="match status" value="1"/>
</dbReference>
<comment type="similarity">
    <text evidence="1">Belongs to the AHA1 family.</text>
</comment>
<dbReference type="SUPFAM" id="SSF103111">
    <property type="entry name" value="Activator of Hsp90 ATPase, Aha1"/>
    <property type="match status" value="1"/>
</dbReference>
<proteinExistence type="inferred from homology"/>
<gene>
    <name evidence="3" type="ORF">PCOR1329_LOCUS66835</name>
</gene>
<feature type="domain" description="Activator of Hsp90 ATPase AHSA1-like N-terminal" evidence="2">
    <location>
        <begin position="72"/>
        <end position="207"/>
    </location>
</feature>
<accession>A0ABN9WFE2</accession>
<dbReference type="PANTHER" id="PTHR13009:SF22">
    <property type="entry name" value="LD43819P"/>
    <property type="match status" value="1"/>
</dbReference>
<dbReference type="InterPro" id="IPR015310">
    <property type="entry name" value="AHSA1-like_N"/>
</dbReference>
<name>A0ABN9WFE2_9DINO</name>